<proteinExistence type="predicted"/>
<dbReference type="GeneID" id="6082919"/>
<dbReference type="HOGENOM" id="CLU_894749_0_0_1"/>
<sequence>MFTPMGQRWMLAQIHWWGGWAIGKHHDTLIRYLLDELYIYEEDHSDALCPVNYEANMSHMGEAAEQRRMFDEMRGLINARPIMPCMQYPPGMPSATPQRQLVSPCPPIFSHQSNGHQSAAINHRPVMYPLQNSSLMNATSVGVGLPIPIEPSAVVPDINHKLGAKAWKQVVHDWEYPNPSQKHFTALKDWRHEWHTSSRQSQLWGQHRTIALEFIVEYGRDEELFKEAYPEHKEGITALLQAIHAKGQAEGKILTRKCGKVVG</sequence>
<dbReference type="InParanoid" id="B0DTJ4"/>
<dbReference type="EMBL" id="DS547133">
    <property type="protein sequence ID" value="EDR02125.1"/>
    <property type="molecule type" value="Genomic_DNA"/>
</dbReference>
<evidence type="ECO:0000313" key="2">
    <source>
        <dbReference type="Proteomes" id="UP000001194"/>
    </source>
</evidence>
<reference evidence="1 2" key="1">
    <citation type="journal article" date="2008" name="Nature">
        <title>The genome of Laccaria bicolor provides insights into mycorrhizal symbiosis.</title>
        <authorList>
            <person name="Martin F."/>
            <person name="Aerts A."/>
            <person name="Ahren D."/>
            <person name="Brun A."/>
            <person name="Danchin E.G.J."/>
            <person name="Duchaussoy F."/>
            <person name="Gibon J."/>
            <person name="Kohler A."/>
            <person name="Lindquist E."/>
            <person name="Pereda V."/>
            <person name="Salamov A."/>
            <person name="Shapiro H.J."/>
            <person name="Wuyts J."/>
            <person name="Blaudez D."/>
            <person name="Buee M."/>
            <person name="Brokstein P."/>
            <person name="Canbaeck B."/>
            <person name="Cohen D."/>
            <person name="Courty P.E."/>
            <person name="Coutinho P.M."/>
            <person name="Delaruelle C."/>
            <person name="Detter J.C."/>
            <person name="Deveau A."/>
            <person name="DiFazio S."/>
            <person name="Duplessis S."/>
            <person name="Fraissinet-Tachet L."/>
            <person name="Lucic E."/>
            <person name="Frey-Klett P."/>
            <person name="Fourrey C."/>
            <person name="Feussner I."/>
            <person name="Gay G."/>
            <person name="Grimwood J."/>
            <person name="Hoegger P.J."/>
            <person name="Jain P."/>
            <person name="Kilaru S."/>
            <person name="Labbe J."/>
            <person name="Lin Y.C."/>
            <person name="Legue V."/>
            <person name="Le Tacon F."/>
            <person name="Marmeisse R."/>
            <person name="Melayah D."/>
            <person name="Montanini B."/>
            <person name="Muratet M."/>
            <person name="Nehls U."/>
            <person name="Niculita-Hirzel H."/>
            <person name="Oudot-Le Secq M.P."/>
            <person name="Peter M."/>
            <person name="Quesneville H."/>
            <person name="Rajashekar B."/>
            <person name="Reich M."/>
            <person name="Rouhier N."/>
            <person name="Schmutz J."/>
            <person name="Yin T."/>
            <person name="Chalot M."/>
            <person name="Henrissat B."/>
            <person name="Kuees U."/>
            <person name="Lucas S."/>
            <person name="Van de Peer Y."/>
            <person name="Podila G.K."/>
            <person name="Polle A."/>
            <person name="Pukkila P.J."/>
            <person name="Richardson P.M."/>
            <person name="Rouze P."/>
            <person name="Sanders I.R."/>
            <person name="Stajich J.E."/>
            <person name="Tunlid A."/>
            <person name="Tuskan G."/>
            <person name="Grigoriev I.V."/>
        </authorList>
    </citation>
    <scope>NUCLEOTIDE SEQUENCE [LARGE SCALE GENOMIC DNA]</scope>
    <source>
        <strain evidence="2">S238N-H82 / ATCC MYA-4686</strain>
    </source>
</reference>
<dbReference type="KEGG" id="lbc:LACBIDRAFT_310046"/>
<organism evidence="2">
    <name type="scientific">Laccaria bicolor (strain S238N-H82 / ATCC MYA-4686)</name>
    <name type="common">Bicoloured deceiver</name>
    <name type="synonym">Laccaria laccata var. bicolor</name>
    <dbReference type="NCBI Taxonomy" id="486041"/>
    <lineage>
        <taxon>Eukaryota</taxon>
        <taxon>Fungi</taxon>
        <taxon>Dikarya</taxon>
        <taxon>Basidiomycota</taxon>
        <taxon>Agaricomycotina</taxon>
        <taxon>Agaricomycetes</taxon>
        <taxon>Agaricomycetidae</taxon>
        <taxon>Agaricales</taxon>
        <taxon>Agaricineae</taxon>
        <taxon>Hydnangiaceae</taxon>
        <taxon>Laccaria</taxon>
    </lineage>
</organism>
<dbReference type="RefSeq" id="XP_001887282.1">
    <property type="nucleotide sequence ID" value="XM_001887247.1"/>
</dbReference>
<dbReference type="Proteomes" id="UP000001194">
    <property type="component" value="Unassembled WGS sequence"/>
</dbReference>
<protein>
    <submittedName>
        <fullName evidence="1">Predicted protein</fullName>
    </submittedName>
</protein>
<name>B0DTJ4_LACBS</name>
<dbReference type="STRING" id="486041.B0DTJ4"/>
<keyword evidence="2" id="KW-1185">Reference proteome</keyword>
<dbReference type="OrthoDB" id="3123141at2759"/>
<evidence type="ECO:0000313" key="1">
    <source>
        <dbReference type="EMBL" id="EDR02125.1"/>
    </source>
</evidence>
<accession>B0DTJ4</accession>
<dbReference type="AlphaFoldDB" id="B0DTJ4"/>
<gene>
    <name evidence="1" type="ORF">LACBIDRAFT_310046</name>
</gene>